<dbReference type="Proteomes" id="UP001239111">
    <property type="component" value="Chromosome 2"/>
</dbReference>
<dbReference type="EMBL" id="CM056742">
    <property type="protein sequence ID" value="KAJ8679566.1"/>
    <property type="molecule type" value="Genomic_DNA"/>
</dbReference>
<keyword evidence="2" id="KW-1185">Reference proteome</keyword>
<reference evidence="1" key="1">
    <citation type="submission" date="2023-04" db="EMBL/GenBank/DDBJ databases">
        <title>A chromosome-level genome assembly of the parasitoid wasp Eretmocerus hayati.</title>
        <authorList>
            <person name="Zhong Y."/>
            <person name="Liu S."/>
            <person name="Liu Y."/>
        </authorList>
    </citation>
    <scope>NUCLEOTIDE SEQUENCE</scope>
    <source>
        <strain evidence="1">ZJU_SS_LIU_2023</strain>
    </source>
</reference>
<sequence length="103" mass="11699">MFAGGRRRERPSKQNIHAKRTFHSHMGLSGSRPAPEIDPVPSAPQQLMLQREPSRIKGQPYNLNLSNSSHHTRSGSVRGAPRQPMPDPLELERRFTKVLVSRR</sequence>
<protein>
    <submittedName>
        <fullName evidence="1">Uncharacterized protein</fullName>
    </submittedName>
</protein>
<evidence type="ECO:0000313" key="1">
    <source>
        <dbReference type="EMBL" id="KAJ8679566.1"/>
    </source>
</evidence>
<gene>
    <name evidence="1" type="ORF">QAD02_015353</name>
</gene>
<evidence type="ECO:0000313" key="2">
    <source>
        <dbReference type="Proteomes" id="UP001239111"/>
    </source>
</evidence>
<name>A0ACC2P808_9HYME</name>
<organism evidence="1 2">
    <name type="scientific">Eretmocerus hayati</name>
    <dbReference type="NCBI Taxonomy" id="131215"/>
    <lineage>
        <taxon>Eukaryota</taxon>
        <taxon>Metazoa</taxon>
        <taxon>Ecdysozoa</taxon>
        <taxon>Arthropoda</taxon>
        <taxon>Hexapoda</taxon>
        <taxon>Insecta</taxon>
        <taxon>Pterygota</taxon>
        <taxon>Neoptera</taxon>
        <taxon>Endopterygota</taxon>
        <taxon>Hymenoptera</taxon>
        <taxon>Apocrita</taxon>
        <taxon>Proctotrupomorpha</taxon>
        <taxon>Chalcidoidea</taxon>
        <taxon>Aphelinidae</taxon>
        <taxon>Aphelininae</taxon>
        <taxon>Eretmocerus</taxon>
    </lineage>
</organism>
<proteinExistence type="predicted"/>
<accession>A0ACC2P808</accession>
<comment type="caution">
    <text evidence="1">The sequence shown here is derived from an EMBL/GenBank/DDBJ whole genome shotgun (WGS) entry which is preliminary data.</text>
</comment>